<evidence type="ECO:0000256" key="1">
    <source>
        <dbReference type="SAM" id="MobiDB-lite"/>
    </source>
</evidence>
<accession>A0AAD9S2F5</accession>
<proteinExistence type="predicted"/>
<dbReference type="AlphaFoldDB" id="A0AAD9S2F5"/>
<organism evidence="2 3">
    <name type="scientific">Phomopsis amygdali</name>
    <name type="common">Fusicoccum amygdali</name>
    <dbReference type="NCBI Taxonomy" id="1214568"/>
    <lineage>
        <taxon>Eukaryota</taxon>
        <taxon>Fungi</taxon>
        <taxon>Dikarya</taxon>
        <taxon>Ascomycota</taxon>
        <taxon>Pezizomycotina</taxon>
        <taxon>Sordariomycetes</taxon>
        <taxon>Sordariomycetidae</taxon>
        <taxon>Diaporthales</taxon>
        <taxon>Diaporthaceae</taxon>
        <taxon>Diaporthe</taxon>
    </lineage>
</organism>
<feature type="compositionally biased region" description="Basic and acidic residues" evidence="1">
    <location>
        <begin position="158"/>
        <end position="167"/>
    </location>
</feature>
<gene>
    <name evidence="2" type="ORF">N8I77_012795</name>
</gene>
<dbReference type="EMBL" id="JAUJFL010000010">
    <property type="protein sequence ID" value="KAK2596910.1"/>
    <property type="molecule type" value="Genomic_DNA"/>
</dbReference>
<name>A0AAD9S2F5_PHOAM</name>
<dbReference type="Proteomes" id="UP001265746">
    <property type="component" value="Unassembled WGS sequence"/>
</dbReference>
<feature type="region of interest" description="Disordered" evidence="1">
    <location>
        <begin position="125"/>
        <end position="193"/>
    </location>
</feature>
<keyword evidence="3" id="KW-1185">Reference proteome</keyword>
<reference evidence="2" key="1">
    <citation type="submission" date="2023-06" db="EMBL/GenBank/DDBJ databases">
        <authorList>
            <person name="Noh H."/>
        </authorList>
    </citation>
    <scope>NUCLEOTIDE SEQUENCE</scope>
    <source>
        <strain evidence="2">DUCC20226</strain>
    </source>
</reference>
<evidence type="ECO:0000313" key="2">
    <source>
        <dbReference type="EMBL" id="KAK2596910.1"/>
    </source>
</evidence>
<comment type="caution">
    <text evidence="2">The sequence shown here is derived from an EMBL/GenBank/DDBJ whole genome shotgun (WGS) entry which is preliminary data.</text>
</comment>
<sequence>MLFIGTITRMIEGDKYKNQRAPAAYPAAVGVPMPMQNVSCNCHGDRFCSACSPQHYHAAGVVPMVAAAPVMSHHDARREWRYERRAMRDSRRAARHGYGYGYPVAVPVANSYGVGNSAYARDYYEAGPSSSRASPERRRDEYWEDEGFATPAGLTAGHVDREQREASPPKYEPGNWQPRRTSVEVLTEGKRTY</sequence>
<protein>
    <submittedName>
        <fullName evidence="2">Uncharacterized protein</fullName>
    </submittedName>
</protein>
<evidence type="ECO:0000313" key="3">
    <source>
        <dbReference type="Proteomes" id="UP001265746"/>
    </source>
</evidence>